<evidence type="ECO:0000259" key="1">
    <source>
        <dbReference type="PROSITE" id="PS50235"/>
    </source>
</evidence>
<reference evidence="2 3" key="1">
    <citation type="submission" date="2019-01" db="EMBL/GenBank/DDBJ databases">
        <title>Genomes sequencing and comparative genomics of infectious freshwater microsporidia, Cucumispora dikerogammari and Thelohania contejeani.</title>
        <authorList>
            <person name="Cormier A."/>
            <person name="Giraud I."/>
            <person name="Wattier R."/>
            <person name="Teixeira M."/>
            <person name="Grandjean F."/>
            <person name="Rigaud T."/>
            <person name="Cordaux R."/>
        </authorList>
    </citation>
    <scope>NUCLEOTIDE SEQUENCE [LARGE SCALE GENOMIC DNA]</scope>
    <source>
        <strain evidence="2">T1</strain>
        <tissue evidence="2">Spores</tissue>
    </source>
</reference>
<comment type="caution">
    <text evidence="2">The sequence shown here is derived from an EMBL/GenBank/DDBJ whole genome shotgun (WGS) entry which is preliminary data.</text>
</comment>
<name>A0ABQ7I2A2_9MICR</name>
<gene>
    <name evidence="2" type="primary">ubp5</name>
    <name evidence="2" type="ORF">TCON_0279</name>
</gene>
<evidence type="ECO:0000313" key="3">
    <source>
        <dbReference type="Proteomes" id="UP001516464"/>
    </source>
</evidence>
<organism evidence="2 3">
    <name type="scientific">Astathelohania contejeani</name>
    <dbReference type="NCBI Taxonomy" id="164912"/>
    <lineage>
        <taxon>Eukaryota</taxon>
        <taxon>Fungi</taxon>
        <taxon>Fungi incertae sedis</taxon>
        <taxon>Microsporidia</taxon>
        <taxon>Astathelohaniidae</taxon>
        <taxon>Astathelohania</taxon>
    </lineage>
</organism>
<dbReference type="PROSITE" id="PS50235">
    <property type="entry name" value="USP_3"/>
    <property type="match status" value="1"/>
</dbReference>
<proteinExistence type="predicted"/>
<dbReference type="PANTHER" id="PTHR24006">
    <property type="entry name" value="UBIQUITIN CARBOXYL-TERMINAL HYDROLASE"/>
    <property type="match status" value="1"/>
</dbReference>
<dbReference type="GO" id="GO:0016787">
    <property type="term" value="F:hydrolase activity"/>
    <property type="evidence" value="ECO:0007669"/>
    <property type="project" value="UniProtKB-KW"/>
</dbReference>
<dbReference type="InterPro" id="IPR038765">
    <property type="entry name" value="Papain-like_cys_pep_sf"/>
</dbReference>
<dbReference type="EMBL" id="SBIQ01000010">
    <property type="protein sequence ID" value="KAF7684519.1"/>
    <property type="molecule type" value="Genomic_DNA"/>
</dbReference>
<dbReference type="PROSITE" id="PS00973">
    <property type="entry name" value="USP_2"/>
    <property type="match status" value="1"/>
</dbReference>
<keyword evidence="2" id="KW-0378">Hydrolase</keyword>
<dbReference type="Proteomes" id="UP001516464">
    <property type="component" value="Unassembled WGS sequence"/>
</dbReference>
<dbReference type="SUPFAM" id="SSF54001">
    <property type="entry name" value="Cysteine proteinases"/>
    <property type="match status" value="1"/>
</dbReference>
<dbReference type="InterPro" id="IPR028889">
    <property type="entry name" value="USP"/>
</dbReference>
<feature type="domain" description="USP" evidence="1">
    <location>
        <begin position="151"/>
        <end position="462"/>
    </location>
</feature>
<dbReference type="InterPro" id="IPR001394">
    <property type="entry name" value="Peptidase_C19_UCH"/>
</dbReference>
<dbReference type="InterPro" id="IPR050164">
    <property type="entry name" value="Peptidase_C19"/>
</dbReference>
<sequence>MDLQWQTSIPQKDNNITSDDFIAAGRTWRLILSNRDQLYLTLEYIGSSYFDIISRFTFFVNDNKIDGTYTFSRCDNEFTIPLGGYEAQETPDINITKPKPSPLSCDSDDMSHTTTSSFPISSSTVCAPINIKLYLTTRRNDYHSKEETGHVGLRNLGATCYMSTFIQTLFNMHGFTNSVLKLSNIPEIRPLQELFCQLHQHPNSVDPRGFIQETQIIKEIHEHQDIHEFAKLFFDTIEKHTKKESDFLAKLFQGEAINYIKSECGCVREIKEKFEDIQLELRDFFNNTVSTNLRNSLQRYVKPEILDGDNKYQCDKHGYVKAEKGVLFSKLPPVLFILLKRFGVDFETGEGYKVNDWFEYPKEIDMGEFMKKKENDGECSEEGDKYEDNIYKLYSIAVHSGETEDGHYYAILNLNNRWIKFNDTLVTEITELEAMRNNFGGVYPHNNKPKRHSAYLLTYVKQSQWNKIINEPIQIFEPLKSLSTKKEFRVRVIRDIIGYNGLGICNMDNYDYILSNTMDLIVSGIEEVKDYVSYDKRYCYFFTADEIKYKEDLQDGGKYYAYCCNEEYDFKDKHFLLFVKTYETEGDWCRKVPTGELTLKAVIPVKKGDIIRKEDIKRRIGWEDECVFQRESDNENNSLDDFSINSNTIIIISKEKHNFIQTLKNKKCINFLILDGRFPLFVERSMTLSELEEEVRSYLMCDEITLHGEGNVGDISTYRNTIRLSVDNSYRLVYLSCGGGDLNGIRCLHVLCLKRELRVSQLVTRLLARGCECMSEAVLAKMFEVDGDDWIKGLRVVDTLRDTKILRVYGIDDVFTSEGMCVLIGKKKENEIKCCYCVYADASYKVIGYPFLLAVDKQMSVSEFRQHYNLTRMMLRFDGFNYREMEKDEVMEFGEEEMLFIKND</sequence>
<dbReference type="Pfam" id="PF00443">
    <property type="entry name" value="UCH"/>
    <property type="match status" value="1"/>
</dbReference>
<protein>
    <submittedName>
        <fullName evidence="2">Ubiquitin carboxyl-terminal hydrolase 5</fullName>
    </submittedName>
</protein>
<accession>A0ABQ7I2A2</accession>
<evidence type="ECO:0000313" key="2">
    <source>
        <dbReference type="EMBL" id="KAF7684519.1"/>
    </source>
</evidence>
<dbReference type="InterPro" id="IPR018200">
    <property type="entry name" value="USP_CS"/>
</dbReference>
<keyword evidence="3" id="KW-1185">Reference proteome</keyword>
<dbReference type="Gene3D" id="3.90.70.10">
    <property type="entry name" value="Cysteine proteinases"/>
    <property type="match status" value="1"/>
</dbReference>